<evidence type="ECO:0000313" key="3">
    <source>
        <dbReference type="Proteomes" id="UP000597762"/>
    </source>
</evidence>
<comment type="caution">
    <text evidence="2">The sequence shown here is derived from an EMBL/GenBank/DDBJ whole genome shotgun (WGS) entry which is preliminary data.</text>
</comment>
<evidence type="ECO:0000313" key="2">
    <source>
        <dbReference type="EMBL" id="CAE1173744.1"/>
    </source>
</evidence>
<feature type="region of interest" description="Disordered" evidence="1">
    <location>
        <begin position="176"/>
        <end position="221"/>
    </location>
</feature>
<feature type="compositionally biased region" description="Low complexity" evidence="1">
    <location>
        <begin position="183"/>
        <end position="197"/>
    </location>
</feature>
<feature type="compositionally biased region" description="Basic residues" evidence="1">
    <location>
        <begin position="66"/>
        <end position="78"/>
    </location>
</feature>
<feature type="compositionally biased region" description="Low complexity" evidence="1">
    <location>
        <begin position="257"/>
        <end position="266"/>
    </location>
</feature>
<name>A0A812B9I4_ACAPH</name>
<proteinExistence type="predicted"/>
<gene>
    <name evidence="2" type="ORF">SPHA_12783</name>
</gene>
<feature type="compositionally biased region" description="Basic and acidic residues" evidence="1">
    <location>
        <begin position="208"/>
        <end position="221"/>
    </location>
</feature>
<feature type="region of interest" description="Disordered" evidence="1">
    <location>
        <begin position="113"/>
        <end position="162"/>
    </location>
</feature>
<dbReference type="EMBL" id="CAHIKZ030000427">
    <property type="protein sequence ID" value="CAE1173744.1"/>
    <property type="molecule type" value="Genomic_DNA"/>
</dbReference>
<dbReference type="Proteomes" id="UP000597762">
    <property type="component" value="Unassembled WGS sequence"/>
</dbReference>
<organism evidence="2 3">
    <name type="scientific">Acanthosepion pharaonis</name>
    <name type="common">Pharaoh cuttlefish</name>
    <name type="synonym">Sepia pharaonis</name>
    <dbReference type="NCBI Taxonomy" id="158019"/>
    <lineage>
        <taxon>Eukaryota</taxon>
        <taxon>Metazoa</taxon>
        <taxon>Spiralia</taxon>
        <taxon>Lophotrochozoa</taxon>
        <taxon>Mollusca</taxon>
        <taxon>Cephalopoda</taxon>
        <taxon>Coleoidea</taxon>
        <taxon>Decapodiformes</taxon>
        <taxon>Sepiida</taxon>
        <taxon>Sepiina</taxon>
        <taxon>Sepiidae</taxon>
        <taxon>Acanthosepion</taxon>
    </lineage>
</organism>
<accession>A0A812B9I4</accession>
<protein>
    <submittedName>
        <fullName evidence="2">Uncharacterized protein</fullName>
    </submittedName>
</protein>
<feature type="compositionally biased region" description="Basic and acidic residues" evidence="1">
    <location>
        <begin position="1"/>
        <end position="32"/>
    </location>
</feature>
<feature type="compositionally biased region" description="Low complexity" evidence="1">
    <location>
        <begin position="123"/>
        <end position="135"/>
    </location>
</feature>
<evidence type="ECO:0000256" key="1">
    <source>
        <dbReference type="SAM" id="MobiDB-lite"/>
    </source>
</evidence>
<feature type="compositionally biased region" description="Polar residues" evidence="1">
    <location>
        <begin position="247"/>
        <end position="256"/>
    </location>
</feature>
<feature type="region of interest" description="Disordered" evidence="1">
    <location>
        <begin position="1"/>
        <end position="79"/>
    </location>
</feature>
<keyword evidence="3" id="KW-1185">Reference proteome</keyword>
<sequence length="306" mass="34148">MKRQHTEEAEAPPDREENGSRRRRVNDDDERRNPHHRPQTQVPATASATAKRNRPLRQPTAAARPRSTRSQRRQRRVSRLCYTSRVSSQSRTRVKLNRVFFPRRSFQARSLGCGRRRHSPNITGGTAATYPTGGPNRPVLERTGHEYTTGTGAYPRQRPSSARKMVAKSPRKLVALGTPYKCDPGTRTPPDTTGPRPQDATGINGNPWDRHAPAGETQHRQEMAAICSRKLVVRLPNTVRPEHAPTPDNTRTQPQDATGTTRATARQRTEPAGPARIQPTGHARTPKFCCRGEPSLATVSRDGRVK</sequence>
<feature type="region of interest" description="Disordered" evidence="1">
    <location>
        <begin position="239"/>
        <end position="306"/>
    </location>
</feature>
<dbReference type="AlphaFoldDB" id="A0A812B9I4"/>
<feature type="compositionally biased region" description="Polar residues" evidence="1">
    <location>
        <begin position="39"/>
        <end position="50"/>
    </location>
</feature>
<reference evidence="2" key="1">
    <citation type="submission" date="2021-01" db="EMBL/GenBank/DDBJ databases">
        <authorList>
            <person name="Li R."/>
            <person name="Bekaert M."/>
        </authorList>
    </citation>
    <scope>NUCLEOTIDE SEQUENCE</scope>
    <source>
        <strain evidence="2">Farmed</strain>
    </source>
</reference>